<reference evidence="1" key="1">
    <citation type="submission" date="2020-03" db="EMBL/GenBank/DDBJ databases">
        <title>The deep terrestrial virosphere.</title>
        <authorList>
            <person name="Holmfeldt K."/>
            <person name="Nilsson E."/>
            <person name="Simone D."/>
            <person name="Lopez-Fernandez M."/>
            <person name="Wu X."/>
            <person name="de Brujin I."/>
            <person name="Lundin D."/>
            <person name="Andersson A."/>
            <person name="Bertilsson S."/>
            <person name="Dopson M."/>
        </authorList>
    </citation>
    <scope>NUCLEOTIDE SEQUENCE</scope>
    <source>
        <strain evidence="3">MM415A03021</strain>
        <strain evidence="2">MM415B00319</strain>
        <strain evidence="1">TM448A05660</strain>
    </source>
</reference>
<evidence type="ECO:0000313" key="1">
    <source>
        <dbReference type="EMBL" id="QJA54758.1"/>
    </source>
</evidence>
<evidence type="ECO:0000313" key="3">
    <source>
        <dbReference type="EMBL" id="QJA71848.1"/>
    </source>
</evidence>
<name>A0A6H2A4R3_9ZZZZ</name>
<dbReference type="EMBL" id="MT144535">
    <property type="protein sequence ID" value="QJA54758.1"/>
    <property type="molecule type" value="Genomic_DNA"/>
</dbReference>
<dbReference type="AlphaFoldDB" id="A0A6H2A4R3"/>
<sequence>MKIFVDQDSPAYLHVVAENLRDAFNLGITAYQINKMKYGKCAVNLKPVNTLPVINKLNKNTDVWLSFYIG</sequence>
<dbReference type="EMBL" id="MT141563">
    <property type="protein sequence ID" value="QJA66889.1"/>
    <property type="molecule type" value="Genomic_DNA"/>
</dbReference>
<gene>
    <name evidence="3" type="ORF">MM415A03021_0012</name>
    <name evidence="2" type="ORF">MM415B00319_0019</name>
    <name evidence="1" type="ORF">TM448A05660_0005</name>
</gene>
<evidence type="ECO:0000313" key="2">
    <source>
        <dbReference type="EMBL" id="QJA66889.1"/>
    </source>
</evidence>
<accession>A0A6H2A4R3</accession>
<organism evidence="1">
    <name type="scientific">viral metagenome</name>
    <dbReference type="NCBI Taxonomy" id="1070528"/>
    <lineage>
        <taxon>unclassified sequences</taxon>
        <taxon>metagenomes</taxon>
        <taxon>organismal metagenomes</taxon>
    </lineage>
</organism>
<dbReference type="EMBL" id="MT141904">
    <property type="protein sequence ID" value="QJA71848.1"/>
    <property type="molecule type" value="Genomic_DNA"/>
</dbReference>
<proteinExistence type="predicted"/>
<protein>
    <submittedName>
        <fullName evidence="1">Uncharacterized protein</fullName>
    </submittedName>
</protein>